<dbReference type="Proteomes" id="UP001231189">
    <property type="component" value="Unassembled WGS sequence"/>
</dbReference>
<dbReference type="PROSITE" id="PS51667">
    <property type="entry name" value="WRC"/>
    <property type="match status" value="1"/>
</dbReference>
<evidence type="ECO:0000256" key="1">
    <source>
        <dbReference type="ARBA" id="ARBA00023242"/>
    </source>
</evidence>
<keyword evidence="6" id="KW-1185">Reference proteome</keyword>
<comment type="caution">
    <text evidence="2">Lacks conserved residue(s) required for the propagation of feature annotation.</text>
</comment>
<dbReference type="PANTHER" id="PTHR34122:SF1">
    <property type="entry name" value="EXPRESSED PROTEIN"/>
    <property type="match status" value="1"/>
</dbReference>
<feature type="region of interest" description="Disordered" evidence="3">
    <location>
        <begin position="127"/>
        <end position="150"/>
    </location>
</feature>
<dbReference type="PANTHER" id="PTHR34122">
    <property type="entry name" value="EXPRESSED PROTEIN-RELATED"/>
    <property type="match status" value="1"/>
</dbReference>
<feature type="region of interest" description="Disordered" evidence="3">
    <location>
        <begin position="69"/>
        <end position="104"/>
    </location>
</feature>
<protein>
    <recommendedName>
        <fullName evidence="4">WRC domain-containing protein</fullName>
    </recommendedName>
</protein>
<organism evidence="5 6">
    <name type="scientific">Lolium multiflorum</name>
    <name type="common">Italian ryegrass</name>
    <name type="synonym">Lolium perenne subsp. multiflorum</name>
    <dbReference type="NCBI Taxonomy" id="4521"/>
    <lineage>
        <taxon>Eukaryota</taxon>
        <taxon>Viridiplantae</taxon>
        <taxon>Streptophyta</taxon>
        <taxon>Embryophyta</taxon>
        <taxon>Tracheophyta</taxon>
        <taxon>Spermatophyta</taxon>
        <taxon>Magnoliopsida</taxon>
        <taxon>Liliopsida</taxon>
        <taxon>Poales</taxon>
        <taxon>Poaceae</taxon>
        <taxon>BOP clade</taxon>
        <taxon>Pooideae</taxon>
        <taxon>Poodae</taxon>
        <taxon>Poeae</taxon>
        <taxon>Poeae Chloroplast Group 2 (Poeae type)</taxon>
        <taxon>Loliodinae</taxon>
        <taxon>Loliinae</taxon>
        <taxon>Lolium</taxon>
    </lineage>
</organism>
<dbReference type="InterPro" id="IPR014977">
    <property type="entry name" value="WRC_dom"/>
</dbReference>
<dbReference type="Pfam" id="PF08879">
    <property type="entry name" value="WRC"/>
    <property type="match status" value="1"/>
</dbReference>
<evidence type="ECO:0000313" key="6">
    <source>
        <dbReference type="Proteomes" id="UP001231189"/>
    </source>
</evidence>
<proteinExistence type="predicted"/>
<feature type="domain" description="WRC" evidence="4">
    <location>
        <begin position="152"/>
        <end position="197"/>
    </location>
</feature>
<comment type="caution">
    <text evidence="5">The sequence shown here is derived from an EMBL/GenBank/DDBJ whole genome shotgun (WGS) entry which is preliminary data.</text>
</comment>
<feature type="region of interest" description="Disordered" evidence="3">
    <location>
        <begin position="217"/>
        <end position="239"/>
    </location>
</feature>
<feature type="region of interest" description="Disordered" evidence="3">
    <location>
        <begin position="1"/>
        <end position="46"/>
    </location>
</feature>
<evidence type="ECO:0000256" key="3">
    <source>
        <dbReference type="SAM" id="MobiDB-lite"/>
    </source>
</evidence>
<gene>
    <name evidence="5" type="ORF">QYE76_025873</name>
</gene>
<name>A0AAD8RGJ1_LOLMU</name>
<keyword evidence="1" id="KW-0539">Nucleus</keyword>
<accession>A0AAD8RGJ1</accession>
<dbReference type="EMBL" id="JAUUTY010000006">
    <property type="protein sequence ID" value="KAK1620356.1"/>
    <property type="molecule type" value="Genomic_DNA"/>
</dbReference>
<evidence type="ECO:0000313" key="5">
    <source>
        <dbReference type="EMBL" id="KAK1620356.1"/>
    </source>
</evidence>
<dbReference type="AlphaFoldDB" id="A0AAD8RGJ1"/>
<reference evidence="5" key="1">
    <citation type="submission" date="2023-07" db="EMBL/GenBank/DDBJ databases">
        <title>A chromosome-level genome assembly of Lolium multiflorum.</title>
        <authorList>
            <person name="Chen Y."/>
            <person name="Copetti D."/>
            <person name="Kolliker R."/>
            <person name="Studer B."/>
        </authorList>
    </citation>
    <scope>NUCLEOTIDE SEQUENCE</scope>
    <source>
        <strain evidence="5">02402/16</strain>
        <tissue evidence="5">Leaf</tissue>
    </source>
</reference>
<evidence type="ECO:0000256" key="2">
    <source>
        <dbReference type="PROSITE-ProRule" id="PRU01002"/>
    </source>
</evidence>
<evidence type="ECO:0000259" key="4">
    <source>
        <dbReference type="PROSITE" id="PS51667"/>
    </source>
</evidence>
<sequence length="239" mass="25388">MWRPQAQALILFSDDPPTAPQPLPPTEAQVEGEVDEEKLGELRCPNPNMDLVVEPSWLALALPLQPQGGNVMARSSENSPDGGGAQRQGAVDAHGSLENAESDRSGWLVSDAGEDAINGVMPAVPLEPTASLNMNEGIKSDGPKKRRGPLVRLEGSGCSRKNGRGWRCSKPTMYGYSLCPHHVSKACQPRGAPKLGRTEHINTSKSVSPSALVMVEEPPSGAMESAANITEESSGDRSY</sequence>